<dbReference type="Gene3D" id="3.30.1490.480">
    <property type="entry name" value="Endolytic murein transglycosylase"/>
    <property type="match status" value="1"/>
</dbReference>
<evidence type="ECO:0000256" key="8">
    <source>
        <dbReference type="SAM" id="MobiDB-lite"/>
    </source>
</evidence>
<comment type="similarity">
    <text evidence="7">Belongs to the transglycosylase MltG family.</text>
</comment>
<dbReference type="CDD" id="cd08010">
    <property type="entry name" value="MltG_like"/>
    <property type="match status" value="1"/>
</dbReference>
<evidence type="ECO:0000256" key="6">
    <source>
        <dbReference type="ARBA" id="ARBA00023316"/>
    </source>
</evidence>
<evidence type="ECO:0000256" key="1">
    <source>
        <dbReference type="ARBA" id="ARBA00022475"/>
    </source>
</evidence>
<keyword evidence="2 7" id="KW-0812">Transmembrane</keyword>
<accession>A0A372JT11</accession>
<dbReference type="PANTHER" id="PTHR30518:SF2">
    <property type="entry name" value="ENDOLYTIC MUREIN TRANSGLYCOSYLASE"/>
    <property type="match status" value="1"/>
</dbReference>
<keyword evidence="3 7" id="KW-1133">Transmembrane helix</keyword>
<dbReference type="InterPro" id="IPR003770">
    <property type="entry name" value="MLTG-like"/>
</dbReference>
<keyword evidence="6 7" id="KW-0961">Cell wall biogenesis/degradation</keyword>
<evidence type="ECO:0000256" key="7">
    <source>
        <dbReference type="HAMAP-Rule" id="MF_02065"/>
    </source>
</evidence>
<feature type="transmembrane region" description="Helical" evidence="7">
    <location>
        <begin position="28"/>
        <end position="52"/>
    </location>
</feature>
<dbReference type="PANTHER" id="PTHR30518">
    <property type="entry name" value="ENDOLYTIC MUREIN TRANSGLYCOSYLASE"/>
    <property type="match status" value="1"/>
</dbReference>
<evidence type="ECO:0000256" key="5">
    <source>
        <dbReference type="ARBA" id="ARBA00023239"/>
    </source>
</evidence>
<gene>
    <name evidence="7 9" type="primary">mltG</name>
    <name evidence="9" type="ORF">DZF91_02655</name>
</gene>
<name>A0A372JT11_9ACTN</name>
<evidence type="ECO:0000313" key="9">
    <source>
        <dbReference type="EMBL" id="RFU43163.1"/>
    </source>
</evidence>
<dbReference type="AlphaFoldDB" id="A0A372JT11"/>
<dbReference type="EC" id="4.2.2.29" evidence="7"/>
<feature type="site" description="Important for catalytic activity" evidence="7">
    <location>
        <position position="249"/>
    </location>
</feature>
<feature type="compositionally biased region" description="Basic and acidic residues" evidence="8">
    <location>
        <begin position="1"/>
        <end position="13"/>
    </location>
</feature>
<dbReference type="GO" id="GO:0005886">
    <property type="term" value="C:plasma membrane"/>
    <property type="evidence" value="ECO:0007669"/>
    <property type="project" value="UniProtKB-SubCell"/>
</dbReference>
<comment type="function">
    <text evidence="7">Functions as a peptidoglycan terminase that cleaves nascent peptidoglycan strands endolytically to terminate their elongation.</text>
</comment>
<keyword evidence="1 7" id="KW-1003">Cell membrane</keyword>
<comment type="subcellular location">
    <subcellularLocation>
        <location evidence="7">Cell membrane</location>
        <topology evidence="7">Single-pass membrane protein</topology>
    </subcellularLocation>
</comment>
<comment type="caution">
    <text evidence="9">The sequence shown here is derived from an EMBL/GenBank/DDBJ whole genome shotgun (WGS) entry which is preliminary data.</text>
</comment>
<evidence type="ECO:0000256" key="3">
    <source>
        <dbReference type="ARBA" id="ARBA00022989"/>
    </source>
</evidence>
<sequence length="373" mass="40928">MSRGDELGRDEQRRSRKRQRRRKGKGRAAVLFALAFLVAIVGTGGVLGYAWLDGRMHPPDYTGAGSGNVIVQVKDGDSGSAIAATLQQHDVVKSVRAFLKVYGHEPKASSLQPGYYQMRLRMSSKAAMALLLDPKARAGNMITLPEGLRATEVYEKLSKKTGIPVRNFETAAKDAKGLGLPSYAKGRVEGYLYPGQYNLNPNAPAKDILKMMVERFNQQARELDLVGRSKAVRLDPGQVVTLASLLQAEGGTKADYPKIARVLYNRIKIGRPLQLDTTVLYALKKRTLHVTYKDTEVDSPYNSYRVKPLPIGAIDSPGEDALKAALNPAKGDWLFFVTTNPSTGYTEYGTTDAEFTAMKAKLDKWLAKHPAGK</sequence>
<keyword evidence="4 7" id="KW-0472">Membrane</keyword>
<feature type="region of interest" description="Disordered" evidence="8">
    <location>
        <begin position="1"/>
        <end position="22"/>
    </location>
</feature>
<dbReference type="Pfam" id="PF02618">
    <property type="entry name" value="YceG"/>
    <property type="match status" value="1"/>
</dbReference>
<comment type="catalytic activity">
    <reaction evidence="7">
        <text>a peptidoglycan chain = a peptidoglycan chain with N-acetyl-1,6-anhydromuramyl-[peptide] at the reducing end + a peptidoglycan chain with N-acetylglucosamine at the non-reducing end.</text>
        <dbReference type="EC" id="4.2.2.29"/>
    </reaction>
</comment>
<organism evidence="9 10">
    <name type="scientific">Actinomadura logoneensis</name>
    <dbReference type="NCBI Taxonomy" id="2293572"/>
    <lineage>
        <taxon>Bacteria</taxon>
        <taxon>Bacillati</taxon>
        <taxon>Actinomycetota</taxon>
        <taxon>Actinomycetes</taxon>
        <taxon>Streptosporangiales</taxon>
        <taxon>Thermomonosporaceae</taxon>
        <taxon>Actinomadura</taxon>
    </lineage>
</organism>
<dbReference type="Proteomes" id="UP000261811">
    <property type="component" value="Unassembled WGS sequence"/>
</dbReference>
<reference evidence="9 10" key="1">
    <citation type="submission" date="2018-08" db="EMBL/GenBank/DDBJ databases">
        <title>Actinomadura jelena sp. nov., a novel Actinomycete isolated from soil in Chad.</title>
        <authorList>
            <person name="Shi L."/>
        </authorList>
    </citation>
    <scope>NUCLEOTIDE SEQUENCE [LARGE SCALE GENOMIC DNA]</scope>
    <source>
        <strain evidence="9 10">NEAU-G17</strain>
    </source>
</reference>
<dbReference type="EMBL" id="QURH01000047">
    <property type="protein sequence ID" value="RFU43163.1"/>
    <property type="molecule type" value="Genomic_DNA"/>
</dbReference>
<keyword evidence="5 7" id="KW-0456">Lyase</keyword>
<evidence type="ECO:0000256" key="2">
    <source>
        <dbReference type="ARBA" id="ARBA00022692"/>
    </source>
</evidence>
<evidence type="ECO:0000256" key="4">
    <source>
        <dbReference type="ARBA" id="ARBA00023136"/>
    </source>
</evidence>
<dbReference type="NCBIfam" id="TIGR00247">
    <property type="entry name" value="endolytic transglycosylase MltG"/>
    <property type="match status" value="1"/>
</dbReference>
<proteinExistence type="inferred from homology"/>
<dbReference type="GO" id="GO:0009252">
    <property type="term" value="P:peptidoglycan biosynthetic process"/>
    <property type="evidence" value="ECO:0007669"/>
    <property type="project" value="UniProtKB-UniRule"/>
</dbReference>
<evidence type="ECO:0000313" key="10">
    <source>
        <dbReference type="Proteomes" id="UP000261811"/>
    </source>
</evidence>
<dbReference type="GO" id="GO:0008932">
    <property type="term" value="F:lytic endotransglycosylase activity"/>
    <property type="evidence" value="ECO:0007669"/>
    <property type="project" value="UniProtKB-UniRule"/>
</dbReference>
<keyword evidence="10" id="KW-1185">Reference proteome</keyword>
<protein>
    <recommendedName>
        <fullName evidence="7">Endolytic murein transglycosylase</fullName>
        <ecNumber evidence="7">4.2.2.29</ecNumber>
    </recommendedName>
    <alternativeName>
        <fullName evidence="7">Peptidoglycan lytic transglycosylase</fullName>
    </alternativeName>
    <alternativeName>
        <fullName evidence="7">Peptidoglycan polymerization terminase</fullName>
    </alternativeName>
</protein>
<dbReference type="HAMAP" id="MF_02065">
    <property type="entry name" value="MltG"/>
    <property type="match status" value="1"/>
</dbReference>
<dbReference type="OrthoDB" id="9814591at2"/>
<dbReference type="GO" id="GO:0071555">
    <property type="term" value="P:cell wall organization"/>
    <property type="evidence" value="ECO:0007669"/>
    <property type="project" value="UniProtKB-KW"/>
</dbReference>